<proteinExistence type="predicted"/>
<protein>
    <submittedName>
        <fullName evidence="2">Uncharacterized protein</fullName>
    </submittedName>
</protein>
<evidence type="ECO:0000256" key="1">
    <source>
        <dbReference type="SAM" id="MobiDB-lite"/>
    </source>
</evidence>
<keyword evidence="3" id="KW-1185">Reference proteome</keyword>
<dbReference type="Proteomes" id="UP000275078">
    <property type="component" value="Unassembled WGS sequence"/>
</dbReference>
<feature type="region of interest" description="Disordered" evidence="1">
    <location>
        <begin position="48"/>
        <end position="77"/>
    </location>
</feature>
<accession>A0A3N4HIR5</accession>
<sequence>MLRLRHGGKEQRVVIIESENPCRMSSSANATNSKATSIGTELRQRAPEALNQRSRVSHQRTLAHDHSHNALPGSRKLEPTKGGRILKRFADLVQGRLKLLQSSIEKDSELEGDGLAPSISRVNELYGHWIVEELLLLNKSIWLEMVLECELHGCLDSSSLSDQQLDAVEEELRSSESTAKNFQRFLLWIEEKWEHYLQVEDVEATGTVHPFTPEMKKRLDDLLQAFRFAFERLFEVQRRRVETLSRCQKRETKPATLAKDHEVLPMLLFFKGKVVTSHPNSLKAGNQWVLAEPVRKPTRGGTTITVVQEFAVGPYFYTSAFRKVYFPVYTRSQKGGNGVYQTGVSLVPSDIGGRLELAYEEFYWYSLAHDQLSAYDSDMKLLYGFFRDARLAKLLNFEEPLIEELDSRDLSGDGGPLSESRYKDVARYLAAMQHIEATLLQYKGKWEDGMNSRSSRPSPWADDSLKYAEWFYDAEIRRLKSMKQRVAGVSRFGNSIRYWEARNQWKSILIFTLRSDLTLLMHKHEASTVGSFE</sequence>
<organism evidence="2 3">
    <name type="scientific">Ascobolus immersus RN42</name>
    <dbReference type="NCBI Taxonomy" id="1160509"/>
    <lineage>
        <taxon>Eukaryota</taxon>
        <taxon>Fungi</taxon>
        <taxon>Dikarya</taxon>
        <taxon>Ascomycota</taxon>
        <taxon>Pezizomycotina</taxon>
        <taxon>Pezizomycetes</taxon>
        <taxon>Pezizales</taxon>
        <taxon>Ascobolaceae</taxon>
        <taxon>Ascobolus</taxon>
    </lineage>
</organism>
<evidence type="ECO:0000313" key="2">
    <source>
        <dbReference type="EMBL" id="RPA73832.1"/>
    </source>
</evidence>
<dbReference type="AlphaFoldDB" id="A0A3N4HIR5"/>
<reference evidence="2 3" key="1">
    <citation type="journal article" date="2018" name="Nat. Ecol. Evol.">
        <title>Pezizomycetes genomes reveal the molecular basis of ectomycorrhizal truffle lifestyle.</title>
        <authorList>
            <person name="Murat C."/>
            <person name="Payen T."/>
            <person name="Noel B."/>
            <person name="Kuo A."/>
            <person name="Morin E."/>
            <person name="Chen J."/>
            <person name="Kohler A."/>
            <person name="Krizsan K."/>
            <person name="Balestrini R."/>
            <person name="Da Silva C."/>
            <person name="Montanini B."/>
            <person name="Hainaut M."/>
            <person name="Levati E."/>
            <person name="Barry K.W."/>
            <person name="Belfiori B."/>
            <person name="Cichocki N."/>
            <person name="Clum A."/>
            <person name="Dockter R.B."/>
            <person name="Fauchery L."/>
            <person name="Guy J."/>
            <person name="Iotti M."/>
            <person name="Le Tacon F."/>
            <person name="Lindquist E.A."/>
            <person name="Lipzen A."/>
            <person name="Malagnac F."/>
            <person name="Mello A."/>
            <person name="Molinier V."/>
            <person name="Miyauchi S."/>
            <person name="Poulain J."/>
            <person name="Riccioni C."/>
            <person name="Rubini A."/>
            <person name="Sitrit Y."/>
            <person name="Splivallo R."/>
            <person name="Traeger S."/>
            <person name="Wang M."/>
            <person name="Zifcakova L."/>
            <person name="Wipf D."/>
            <person name="Zambonelli A."/>
            <person name="Paolocci F."/>
            <person name="Nowrousian M."/>
            <person name="Ottonello S."/>
            <person name="Baldrian P."/>
            <person name="Spatafora J.W."/>
            <person name="Henrissat B."/>
            <person name="Nagy L.G."/>
            <person name="Aury J.M."/>
            <person name="Wincker P."/>
            <person name="Grigoriev I.V."/>
            <person name="Bonfante P."/>
            <person name="Martin F.M."/>
        </authorList>
    </citation>
    <scope>NUCLEOTIDE SEQUENCE [LARGE SCALE GENOMIC DNA]</scope>
    <source>
        <strain evidence="2 3">RN42</strain>
    </source>
</reference>
<name>A0A3N4HIR5_ASCIM</name>
<evidence type="ECO:0000313" key="3">
    <source>
        <dbReference type="Proteomes" id="UP000275078"/>
    </source>
</evidence>
<gene>
    <name evidence="2" type="ORF">BJ508DRAFT_366543</name>
</gene>
<dbReference type="EMBL" id="ML119809">
    <property type="protein sequence ID" value="RPA73832.1"/>
    <property type="molecule type" value="Genomic_DNA"/>
</dbReference>